<dbReference type="AlphaFoldDB" id="C4F8H0"/>
<dbReference type="STRING" id="521003.COLINT_02341"/>
<comment type="caution">
    <text evidence="1">The sequence shown here is derived from an EMBL/GenBank/DDBJ whole genome shotgun (WGS) entry which is preliminary data.</text>
</comment>
<gene>
    <name evidence="1" type="ORF">COLINT_02341</name>
</gene>
<organism evidence="1 2">
    <name type="scientific">Collinsella intestinalis DSM 13280</name>
    <dbReference type="NCBI Taxonomy" id="521003"/>
    <lineage>
        <taxon>Bacteria</taxon>
        <taxon>Bacillati</taxon>
        <taxon>Actinomycetota</taxon>
        <taxon>Coriobacteriia</taxon>
        <taxon>Coriobacteriales</taxon>
        <taxon>Coriobacteriaceae</taxon>
        <taxon>Collinsella</taxon>
    </lineage>
</organism>
<proteinExistence type="predicted"/>
<evidence type="ECO:0000313" key="2">
    <source>
        <dbReference type="Proteomes" id="UP000003295"/>
    </source>
</evidence>
<dbReference type="HOGENOM" id="CLU_637290_0_0_11"/>
<dbReference type="Pfam" id="PF25310">
    <property type="entry name" value="VG15"/>
    <property type="match status" value="1"/>
</dbReference>
<sequence>MALILPRKALSAYDKRLAALEGKAYECASSRIGAFIEKFPGATPEQVREFAIEVVDEAVGAFGDGASSLAADMYEGMAELSGVKVKPAVIDTSDVHGHIESEVRYQLGKYLSGDPQGFICACASKASDQVARRANQTMRLNAKRDGLRYARVPMGGETCSFCAMLASRGFDYRSAKTAGEGNHYHKNCRCKVIPGFDGMEVEGYDPDEWHARWQAFREIDDASGLSVKARQTAKEFLSTVPMTDDGEISRAVSVALARAEADTYNERMNRAWQRFRKDKTPQNYSDTVGAYLDSVGNSHNVPLAAEFMSKPDGDEIWAALKIGEPAFFLYAGTDHKYPDYESGGALFEIKTPKSRKKIRRLMREASEKFDEYPSKSKNCVLSILRVPESRDDAFAAARDFVADGTFDSVAVIDVDGSVHVIEEGTLRLGS</sequence>
<accession>C4F8H0</accession>
<protein>
    <submittedName>
        <fullName evidence="1">Uncharacterized protein</fullName>
    </submittedName>
</protein>
<name>C4F8H0_9ACTN</name>
<dbReference type="RefSeq" id="WP_006722585.1">
    <property type="nucleotide sequence ID" value="NZ_GG692710.1"/>
</dbReference>
<dbReference type="eggNOG" id="ENOG5031BIG">
    <property type="taxonomic scope" value="Bacteria"/>
</dbReference>
<dbReference type="Proteomes" id="UP000003295">
    <property type="component" value="Unassembled WGS sequence"/>
</dbReference>
<evidence type="ECO:0000313" key="1">
    <source>
        <dbReference type="EMBL" id="EEP44842.1"/>
    </source>
</evidence>
<dbReference type="EMBL" id="ABXH02000005">
    <property type="protein sequence ID" value="EEP44842.1"/>
    <property type="molecule type" value="Genomic_DNA"/>
</dbReference>
<dbReference type="InterPro" id="IPR057369">
    <property type="entry name" value="VG15"/>
</dbReference>
<reference evidence="1 2" key="1">
    <citation type="submission" date="2009-04" db="EMBL/GenBank/DDBJ databases">
        <authorList>
            <person name="Weinstock G."/>
            <person name="Sodergren E."/>
            <person name="Clifton S."/>
            <person name="Fulton L."/>
            <person name="Fulton B."/>
            <person name="Courtney L."/>
            <person name="Fronick C."/>
            <person name="Harrison M."/>
            <person name="Strong C."/>
            <person name="Farmer C."/>
            <person name="Delahaunty K."/>
            <person name="Markovic C."/>
            <person name="Hall O."/>
            <person name="Minx P."/>
            <person name="Tomlinson C."/>
            <person name="Mitreva M."/>
            <person name="Nelson J."/>
            <person name="Hou S."/>
            <person name="Wollam A."/>
            <person name="Pepin K.H."/>
            <person name="Johnson M."/>
            <person name="Bhonagiri V."/>
            <person name="Nash W.E."/>
            <person name="Warren W."/>
            <person name="Chinwalla A."/>
            <person name="Mardis E.R."/>
            <person name="Wilson R.K."/>
        </authorList>
    </citation>
    <scope>NUCLEOTIDE SEQUENCE [LARGE SCALE GENOMIC DNA]</scope>
    <source>
        <strain evidence="1 2">DSM 13280</strain>
    </source>
</reference>